<evidence type="ECO:0000313" key="3">
    <source>
        <dbReference type="EMBL" id="MDY0882103.1"/>
    </source>
</evidence>
<name>A0ABU5E725_9PROT</name>
<organism evidence="3 4">
    <name type="scientific">Dongia soli</name>
    <dbReference type="NCBI Taxonomy" id="600628"/>
    <lineage>
        <taxon>Bacteria</taxon>
        <taxon>Pseudomonadati</taxon>
        <taxon>Pseudomonadota</taxon>
        <taxon>Alphaproteobacteria</taxon>
        <taxon>Rhodospirillales</taxon>
        <taxon>Dongiaceae</taxon>
        <taxon>Dongia</taxon>
    </lineage>
</organism>
<dbReference type="CDD" id="cd07302">
    <property type="entry name" value="CHD"/>
    <property type="match status" value="1"/>
</dbReference>
<dbReference type="SUPFAM" id="SSF55073">
    <property type="entry name" value="Nucleotide cyclase"/>
    <property type="match status" value="1"/>
</dbReference>
<dbReference type="InterPro" id="IPR007890">
    <property type="entry name" value="CHASE2"/>
</dbReference>
<dbReference type="SMART" id="SM00044">
    <property type="entry name" value="CYCc"/>
    <property type="match status" value="1"/>
</dbReference>
<dbReference type="Proteomes" id="UP001279642">
    <property type="component" value="Unassembled WGS sequence"/>
</dbReference>
<dbReference type="EMBL" id="JAXCLW010000001">
    <property type="protein sequence ID" value="MDY0882103.1"/>
    <property type="molecule type" value="Genomic_DNA"/>
</dbReference>
<reference evidence="3 4" key="1">
    <citation type="journal article" date="2016" name="Antonie Van Leeuwenhoek">
        <title>Dongia soli sp. nov., isolated from soil from Dokdo, Korea.</title>
        <authorList>
            <person name="Kim D.U."/>
            <person name="Lee H."/>
            <person name="Kim H."/>
            <person name="Kim S.G."/>
            <person name="Ka J.O."/>
        </authorList>
    </citation>
    <scope>NUCLEOTIDE SEQUENCE [LARGE SCALE GENOMIC DNA]</scope>
    <source>
        <strain evidence="3 4">D78</strain>
    </source>
</reference>
<proteinExistence type="predicted"/>
<dbReference type="PANTHER" id="PTHR43081">
    <property type="entry name" value="ADENYLATE CYCLASE, TERMINAL-DIFFERENTIATION SPECIFIC-RELATED"/>
    <property type="match status" value="1"/>
</dbReference>
<keyword evidence="1" id="KW-0472">Membrane</keyword>
<gene>
    <name evidence="3" type="ORF">SMD27_04555</name>
</gene>
<feature type="transmembrane region" description="Helical" evidence="1">
    <location>
        <begin position="364"/>
        <end position="385"/>
    </location>
</feature>
<keyword evidence="4" id="KW-1185">Reference proteome</keyword>
<evidence type="ECO:0000313" key="4">
    <source>
        <dbReference type="Proteomes" id="UP001279642"/>
    </source>
</evidence>
<feature type="domain" description="Guanylate cyclase" evidence="2">
    <location>
        <begin position="483"/>
        <end position="621"/>
    </location>
</feature>
<dbReference type="Pfam" id="PF00211">
    <property type="entry name" value="Guanylate_cyc"/>
    <property type="match status" value="1"/>
</dbReference>
<dbReference type="PANTHER" id="PTHR43081:SF1">
    <property type="entry name" value="ADENYLATE CYCLASE, TERMINAL-DIFFERENTIATION SPECIFIC"/>
    <property type="match status" value="1"/>
</dbReference>
<dbReference type="SMART" id="SM01080">
    <property type="entry name" value="CHASE2"/>
    <property type="match status" value="1"/>
</dbReference>
<dbReference type="Pfam" id="PF05226">
    <property type="entry name" value="CHASE2"/>
    <property type="match status" value="1"/>
</dbReference>
<evidence type="ECO:0000256" key="1">
    <source>
        <dbReference type="SAM" id="Phobius"/>
    </source>
</evidence>
<keyword evidence="1" id="KW-0812">Transmembrane</keyword>
<sequence>MKKAWDVLIPALILLIALAIRWIDPLPVEYLRNVTFDSYQRLKPRVYDPDLPVRIATIDENSLKLFGQWPWPRTRMAQIINRLAELGAAVVGIDILFAEPDRTSPQTIMKQLPDTPALATARQALAQMPDNDVVFADALRRVPVVLAFALQNADSHHPQEKPSPIGGFVYLGDDPRQFVSSYPYIVLPLAQLRAAAAGIGVVNAVPDIDGIIRRIPLVQLYRDQLVPSLVSEALRLAGGGPSYLLRSAKTTSEGVGSLLGQGVGAMRIGSQFTVTTTGAAEMLLYDTGTKPQRFFSIADLMDPSFDRSQVEGRIILIGSTVEGLKDSKPSPITRDMSGVEFHAQTIEQVLATNLLGEPQLARPYWAFSAELLYLTLTGVLTIFILRRRGALTGLLLALNVLAFALAGSWYLFSRERFLIDPIYPGMVVFLIFVTGTLTNFVRTESEKRHVRNAFSLYLSPVMVDQLSQNPRRLTLGGEIRNLTVMFCDVRGFTKISESLDPQSLTQLMNRFLTPMTRSIQAHRGTIDKYIGDCIMAFWNAPLDVPQHGRHALMAAFEMRRALHHLNATLRSEAEHTGRNAVELQIGIGLNSGPGCVGNMGSEQRLTYSVLGDTVNIASRLEALSPRYGVDLVIGEETAEAAPDFALLELDQVRVKGRQEPVRIFTALGDRTVADSSAFMKLRLAHDALLSAYRNRDWPGAAAALETCRGVMPAGLAAFYDLYAERLEEFRERPPTPDWDGVYIPDSKTG</sequence>
<dbReference type="Gene3D" id="3.30.70.1230">
    <property type="entry name" value="Nucleotide cyclase"/>
    <property type="match status" value="1"/>
</dbReference>
<evidence type="ECO:0000259" key="2">
    <source>
        <dbReference type="PROSITE" id="PS50125"/>
    </source>
</evidence>
<accession>A0ABU5E725</accession>
<dbReference type="InterPro" id="IPR050697">
    <property type="entry name" value="Adenylyl/Guanylyl_Cyclase_3/4"/>
</dbReference>
<keyword evidence="3" id="KW-0456">Lyase</keyword>
<feature type="transmembrane region" description="Helical" evidence="1">
    <location>
        <begin position="392"/>
        <end position="410"/>
    </location>
</feature>
<protein>
    <submittedName>
        <fullName evidence="3">Adenylate/guanylate cyclase domain-containing protein</fullName>
        <ecNumber evidence="3">4.6.1.-</ecNumber>
    </submittedName>
</protein>
<comment type="caution">
    <text evidence="3">The sequence shown here is derived from an EMBL/GenBank/DDBJ whole genome shotgun (WGS) entry which is preliminary data.</text>
</comment>
<dbReference type="InterPro" id="IPR029787">
    <property type="entry name" value="Nucleotide_cyclase"/>
</dbReference>
<feature type="transmembrane region" description="Helical" evidence="1">
    <location>
        <begin position="422"/>
        <end position="441"/>
    </location>
</feature>
<dbReference type="EC" id="4.6.1.-" evidence="3"/>
<dbReference type="RefSeq" id="WP_320507135.1">
    <property type="nucleotide sequence ID" value="NZ_JAXCLW010000001.1"/>
</dbReference>
<dbReference type="GO" id="GO:0016829">
    <property type="term" value="F:lyase activity"/>
    <property type="evidence" value="ECO:0007669"/>
    <property type="project" value="UniProtKB-KW"/>
</dbReference>
<dbReference type="InterPro" id="IPR001054">
    <property type="entry name" value="A/G_cyclase"/>
</dbReference>
<dbReference type="PROSITE" id="PS50125">
    <property type="entry name" value="GUANYLATE_CYCLASE_2"/>
    <property type="match status" value="1"/>
</dbReference>
<keyword evidence="1" id="KW-1133">Transmembrane helix</keyword>